<comment type="caution">
    <text evidence="2">The sequence shown here is derived from an EMBL/GenBank/DDBJ whole genome shotgun (WGS) entry which is preliminary data.</text>
</comment>
<accession>A0A6L9Y494</accession>
<sequence>MITLYHINTVNAYKIIYLLEELQLTYHISNEQTLPETVNIPYYQTQAILIEHQHTIVGFLAIADYLLNQYDRKGLRPPITSTAYLTYQQWNSYIETVLQPLLLQYEAGKKLANARVPFFARSIIKKTVSSTLQHPIETEFEQHLNYIEQHLSQYRWVCDNYFSLIDIQLSEVLDTVPQWIQEEKHPNIIHFLNSMKERPAYSTTKDKLSFSTHINNEETTEQT</sequence>
<dbReference type="PANTHER" id="PTHR44051:SF9">
    <property type="entry name" value="GLUTATHIONE S-TRANSFERASE 1"/>
    <property type="match status" value="1"/>
</dbReference>
<protein>
    <recommendedName>
        <fullName evidence="1">Glutathione S-transferase C-terminal domain-containing protein</fullName>
    </recommendedName>
</protein>
<name>A0A6L9Y494_9BURK</name>
<reference evidence="2 3" key="1">
    <citation type="submission" date="2020-02" db="EMBL/GenBank/DDBJ databases">
        <title>Pelistega sp. NLN82 were isolated from wild rodents of the Hainan Island.</title>
        <authorList>
            <person name="Niu N."/>
            <person name="Zhou J."/>
        </authorList>
    </citation>
    <scope>NUCLEOTIDE SEQUENCE [LARGE SCALE GENOMIC DNA]</scope>
    <source>
        <strain evidence="2 3">NLN82</strain>
    </source>
</reference>
<dbReference type="SUPFAM" id="SSF47616">
    <property type="entry name" value="GST C-terminal domain-like"/>
    <property type="match status" value="1"/>
</dbReference>
<dbReference type="Proteomes" id="UP000477651">
    <property type="component" value="Unassembled WGS sequence"/>
</dbReference>
<dbReference type="AlphaFoldDB" id="A0A6L9Y494"/>
<dbReference type="SUPFAM" id="SSF52833">
    <property type="entry name" value="Thioredoxin-like"/>
    <property type="match status" value="1"/>
</dbReference>
<dbReference type="Gene3D" id="3.40.30.10">
    <property type="entry name" value="Glutaredoxin"/>
    <property type="match status" value="1"/>
</dbReference>
<dbReference type="InterPro" id="IPR004046">
    <property type="entry name" value="GST_C"/>
</dbReference>
<dbReference type="InterPro" id="IPR036249">
    <property type="entry name" value="Thioredoxin-like_sf"/>
</dbReference>
<dbReference type="InterPro" id="IPR036282">
    <property type="entry name" value="Glutathione-S-Trfase_C_sf"/>
</dbReference>
<dbReference type="Pfam" id="PF14497">
    <property type="entry name" value="GST_C_3"/>
    <property type="match status" value="1"/>
</dbReference>
<keyword evidence="3" id="KW-1185">Reference proteome</keyword>
<feature type="domain" description="Glutathione S-transferase C-terminal" evidence="1">
    <location>
        <begin position="135"/>
        <end position="199"/>
    </location>
</feature>
<evidence type="ECO:0000313" key="2">
    <source>
        <dbReference type="EMBL" id="NEN75211.1"/>
    </source>
</evidence>
<dbReference type="Gene3D" id="1.20.1050.10">
    <property type="match status" value="1"/>
</dbReference>
<dbReference type="EMBL" id="JAAGYR010000003">
    <property type="protein sequence ID" value="NEN75211.1"/>
    <property type="molecule type" value="Genomic_DNA"/>
</dbReference>
<evidence type="ECO:0000259" key="1">
    <source>
        <dbReference type="Pfam" id="PF14497"/>
    </source>
</evidence>
<evidence type="ECO:0000313" key="3">
    <source>
        <dbReference type="Proteomes" id="UP000477651"/>
    </source>
</evidence>
<dbReference type="RefSeq" id="WP_163763925.1">
    <property type="nucleotide sequence ID" value="NZ_JAAGYR010000003.1"/>
</dbReference>
<organism evidence="2 3">
    <name type="scientific">Pelistega ratti</name>
    <dbReference type="NCBI Taxonomy" id="2652177"/>
    <lineage>
        <taxon>Bacteria</taxon>
        <taxon>Pseudomonadati</taxon>
        <taxon>Pseudomonadota</taxon>
        <taxon>Betaproteobacteria</taxon>
        <taxon>Burkholderiales</taxon>
        <taxon>Alcaligenaceae</taxon>
        <taxon>Pelistega</taxon>
    </lineage>
</organism>
<dbReference type="PANTHER" id="PTHR44051">
    <property type="entry name" value="GLUTATHIONE S-TRANSFERASE-RELATED"/>
    <property type="match status" value="1"/>
</dbReference>
<proteinExistence type="predicted"/>
<gene>
    <name evidence="2" type="ORF">F9B74_02565</name>
</gene>